<evidence type="ECO:0000256" key="2">
    <source>
        <dbReference type="ARBA" id="ARBA00004496"/>
    </source>
</evidence>
<keyword evidence="14" id="KW-0030">Aminoacyl-tRNA synthetase</keyword>
<evidence type="ECO:0000256" key="10">
    <source>
        <dbReference type="ARBA" id="ARBA00022833"/>
    </source>
</evidence>
<dbReference type="Gene3D" id="3.10.310.40">
    <property type="match status" value="1"/>
</dbReference>
<evidence type="ECO:0000256" key="4">
    <source>
        <dbReference type="ARBA" id="ARBA00013168"/>
    </source>
</evidence>
<evidence type="ECO:0000256" key="1">
    <source>
        <dbReference type="ARBA" id="ARBA00001947"/>
    </source>
</evidence>
<keyword evidence="12" id="KW-0694">RNA-binding</keyword>
<dbReference type="InterPro" id="IPR018165">
    <property type="entry name" value="Ala-tRNA-synth_IIc_core"/>
</dbReference>
<evidence type="ECO:0000256" key="11">
    <source>
        <dbReference type="ARBA" id="ARBA00022840"/>
    </source>
</evidence>
<dbReference type="SMART" id="SM00863">
    <property type="entry name" value="tRNA_SAD"/>
    <property type="match status" value="1"/>
</dbReference>
<organism evidence="17">
    <name type="scientific">uncultured bacterium Ad_125_D08</name>
    <dbReference type="NCBI Taxonomy" id="1489285"/>
    <lineage>
        <taxon>Bacteria</taxon>
        <taxon>environmental samples</taxon>
    </lineage>
</organism>
<evidence type="ECO:0000256" key="8">
    <source>
        <dbReference type="ARBA" id="ARBA00022723"/>
    </source>
</evidence>
<evidence type="ECO:0000256" key="14">
    <source>
        <dbReference type="ARBA" id="ARBA00023146"/>
    </source>
</evidence>
<dbReference type="EC" id="6.1.1.7" evidence="4"/>
<dbReference type="GO" id="GO:0002161">
    <property type="term" value="F:aminoacyl-tRNA deacylase activity"/>
    <property type="evidence" value="ECO:0007669"/>
    <property type="project" value="UniProtKB-ARBA"/>
</dbReference>
<dbReference type="AlphaFoldDB" id="A0A0B4N0Y7"/>
<dbReference type="GO" id="GO:0006419">
    <property type="term" value="P:alanyl-tRNA aminoacylation"/>
    <property type="evidence" value="ECO:0007669"/>
    <property type="project" value="InterPro"/>
</dbReference>
<name>A0A0B4N0Y7_9BACT</name>
<keyword evidence="8" id="KW-0479">Metal-binding</keyword>
<dbReference type="FunFam" id="3.10.310.40:FF:000001">
    <property type="entry name" value="Alanine--tRNA ligase"/>
    <property type="match status" value="1"/>
</dbReference>
<evidence type="ECO:0000256" key="5">
    <source>
        <dbReference type="ARBA" id="ARBA00017959"/>
    </source>
</evidence>
<evidence type="ECO:0000256" key="13">
    <source>
        <dbReference type="ARBA" id="ARBA00022917"/>
    </source>
</evidence>
<dbReference type="InterPro" id="IPR051335">
    <property type="entry name" value="Alanyl-tRNA_Editing_Enzymes"/>
</dbReference>
<dbReference type="InterPro" id="IPR018163">
    <property type="entry name" value="Thr/Ala-tRNA-synth_IIc_edit"/>
</dbReference>
<evidence type="ECO:0000256" key="3">
    <source>
        <dbReference type="ARBA" id="ARBA00008226"/>
    </source>
</evidence>
<dbReference type="GO" id="GO:0004813">
    <property type="term" value="F:alanine-tRNA ligase activity"/>
    <property type="evidence" value="ECO:0007669"/>
    <property type="project" value="UniProtKB-EC"/>
</dbReference>
<dbReference type="SUPFAM" id="SSF55186">
    <property type="entry name" value="ThrRS/AlaRS common domain"/>
    <property type="match status" value="1"/>
</dbReference>
<dbReference type="GO" id="GO:0005737">
    <property type="term" value="C:cytoplasm"/>
    <property type="evidence" value="ECO:0007669"/>
    <property type="project" value="UniProtKB-SubCell"/>
</dbReference>
<dbReference type="PANTHER" id="PTHR43462:SF1">
    <property type="entry name" value="ALANYL-TRNA EDITING PROTEIN AARSD1"/>
    <property type="match status" value="1"/>
</dbReference>
<accession>A0A0B4N0Y7</accession>
<evidence type="ECO:0000256" key="12">
    <source>
        <dbReference type="ARBA" id="ARBA00022884"/>
    </source>
</evidence>
<evidence type="ECO:0000259" key="16">
    <source>
        <dbReference type="PROSITE" id="PS50860"/>
    </source>
</evidence>
<keyword evidence="6" id="KW-0820">tRNA-binding</keyword>
<keyword evidence="13" id="KW-0648">Protein biosynthesis</keyword>
<comment type="cofactor">
    <cofactor evidence="1">
        <name>Zn(2+)</name>
        <dbReference type="ChEBI" id="CHEBI:29105"/>
    </cofactor>
</comment>
<comment type="subcellular location">
    <subcellularLocation>
        <location evidence="2">Cytoplasm</location>
    </subcellularLocation>
</comment>
<dbReference type="PANTHER" id="PTHR43462">
    <property type="entry name" value="ALANYL-TRNA EDITING PROTEIN"/>
    <property type="match status" value="1"/>
</dbReference>
<dbReference type="PROSITE" id="PS50860">
    <property type="entry name" value="AA_TRNA_LIGASE_II_ALA"/>
    <property type="match status" value="1"/>
</dbReference>
<reference evidence="17" key="1">
    <citation type="submission" date="2014-03" db="EMBL/GenBank/DDBJ databases">
        <title>A sequence of cellulolytic fosmid clone of goat rumen metagenome.</title>
        <authorList>
            <person name="Lee K.-T."/>
            <person name="Kim J.-Y."/>
            <person name="Kim Y.-J."/>
            <person name="Ahn J.-H."/>
            <person name="Park M.-N."/>
            <person name="Kim J.-H."/>
            <person name="Kim T.-H."/>
        </authorList>
    </citation>
    <scope>NUCLEOTIDE SEQUENCE</scope>
</reference>
<dbReference type="InterPro" id="IPR009000">
    <property type="entry name" value="Transl_B-barrel_sf"/>
</dbReference>
<sequence length="401" mass="42960">MNMTERLYYDDAYLTQFDAAVLECAADGDHFRVRLDRSAFYPTSGGQPHDTGTLGDAHVTDVFVDEAGEVWHATDAPLEPGARVRSRIDWPRRFDHMQQHAADHMIASALWRLLGGVTIGLHVSHDTSTIDVAMPDGVTRISPADIRRVEDDVNARVQRDVPVRCWFPEAEELKALPLRKPPTVAGHVRVVAIGEDEMVACGGTHPSSAGQLGLVKVLGAAPTRGKMRVSFVAGMRALRDYQAMYDRAHEAANLLSTSTDNLVGQVAAMQEALKDAGVQLARLRRGAVLDELERQAETAPRLKGGAVLIARMVDGDAALAKDAASRLIRRPGVVALLGAPTGEGRAAFVFARSADVDIHMGRLLSEAAKPFGGKGGGRPDFAQGGGSAAMLEEAKNALIGK</sequence>
<dbReference type="SUPFAM" id="SSF50447">
    <property type="entry name" value="Translation proteins"/>
    <property type="match status" value="1"/>
</dbReference>
<dbReference type="Gene3D" id="3.30.980.10">
    <property type="entry name" value="Threonyl-trna Synthetase, Chain A, domain 2"/>
    <property type="match status" value="1"/>
</dbReference>
<feature type="domain" description="Alanyl-transfer RNA synthetases family profile" evidence="16">
    <location>
        <begin position="1"/>
        <end position="243"/>
    </location>
</feature>
<keyword evidence="11" id="KW-0067">ATP-binding</keyword>
<evidence type="ECO:0000256" key="7">
    <source>
        <dbReference type="ARBA" id="ARBA00022598"/>
    </source>
</evidence>
<dbReference type="GO" id="GO:0046872">
    <property type="term" value="F:metal ion binding"/>
    <property type="evidence" value="ECO:0007669"/>
    <property type="project" value="UniProtKB-KW"/>
</dbReference>
<evidence type="ECO:0000256" key="15">
    <source>
        <dbReference type="ARBA" id="ARBA00032577"/>
    </source>
</evidence>
<dbReference type="InterPro" id="IPR012947">
    <property type="entry name" value="tRNA_SAD"/>
</dbReference>
<dbReference type="GO" id="GO:0000049">
    <property type="term" value="F:tRNA binding"/>
    <property type="evidence" value="ECO:0007669"/>
    <property type="project" value="UniProtKB-KW"/>
</dbReference>
<dbReference type="GO" id="GO:0005524">
    <property type="term" value="F:ATP binding"/>
    <property type="evidence" value="ECO:0007669"/>
    <property type="project" value="UniProtKB-KW"/>
</dbReference>
<dbReference type="InterPro" id="IPR003156">
    <property type="entry name" value="DHHA1_dom"/>
</dbReference>
<evidence type="ECO:0000256" key="9">
    <source>
        <dbReference type="ARBA" id="ARBA00022741"/>
    </source>
</evidence>
<keyword evidence="9" id="KW-0547">Nucleotide-binding</keyword>
<keyword evidence="7" id="KW-0436">Ligase</keyword>
<dbReference type="Gene3D" id="2.40.30.130">
    <property type="match status" value="1"/>
</dbReference>
<keyword evidence="10" id="KW-0862">Zinc</keyword>
<dbReference type="EMBL" id="KJ631389">
    <property type="protein sequence ID" value="AIF26046.1"/>
    <property type="molecule type" value="Genomic_DNA"/>
</dbReference>
<evidence type="ECO:0000256" key="6">
    <source>
        <dbReference type="ARBA" id="ARBA00022555"/>
    </source>
</evidence>
<evidence type="ECO:0000313" key="17">
    <source>
        <dbReference type="EMBL" id="AIF26046.1"/>
    </source>
</evidence>
<proteinExistence type="inferred from homology"/>
<dbReference type="Pfam" id="PF02272">
    <property type="entry name" value="DHHA1"/>
    <property type="match status" value="1"/>
</dbReference>
<dbReference type="Pfam" id="PF07973">
    <property type="entry name" value="tRNA_SAD"/>
    <property type="match status" value="1"/>
</dbReference>
<protein>
    <recommendedName>
        <fullName evidence="5">Alanine--tRNA ligase</fullName>
        <ecNumber evidence="4">6.1.1.7</ecNumber>
    </recommendedName>
    <alternativeName>
        <fullName evidence="15">Alanyl-tRNA synthetase</fullName>
    </alternativeName>
</protein>
<comment type="similarity">
    <text evidence="3">Belongs to the class-II aminoacyl-tRNA synthetase family.</text>
</comment>